<dbReference type="InterPro" id="IPR022074">
    <property type="entry name" value="DUF3626"/>
</dbReference>
<comment type="caution">
    <text evidence="1">The sequence shown here is derived from an EMBL/GenBank/DDBJ whole genome shotgun (WGS) entry which is preliminary data.</text>
</comment>
<proteinExistence type="predicted"/>
<dbReference type="RefSeq" id="WP_268600370.1">
    <property type="nucleotide sequence ID" value="NZ_JAMDNP010000023.1"/>
</dbReference>
<dbReference type="EMBL" id="JAMDNP010000023">
    <property type="protein sequence ID" value="MCY9761912.1"/>
    <property type="molecule type" value="Genomic_DNA"/>
</dbReference>
<accession>A0ABT4GYW2</accession>
<keyword evidence="2" id="KW-1185">Reference proteome</keyword>
<evidence type="ECO:0000313" key="2">
    <source>
        <dbReference type="Proteomes" id="UP001527181"/>
    </source>
</evidence>
<dbReference type="Proteomes" id="UP001527181">
    <property type="component" value="Unassembled WGS sequence"/>
</dbReference>
<organism evidence="1 2">
    <name type="scientific">Paenibacillus alvei</name>
    <name type="common">Bacillus alvei</name>
    <dbReference type="NCBI Taxonomy" id="44250"/>
    <lineage>
        <taxon>Bacteria</taxon>
        <taxon>Bacillati</taxon>
        <taxon>Bacillota</taxon>
        <taxon>Bacilli</taxon>
        <taxon>Bacillales</taxon>
        <taxon>Paenibacillaceae</taxon>
        <taxon>Paenibacillus</taxon>
    </lineage>
</organism>
<name>A0ABT4GYW2_PAEAL</name>
<sequence>MAAPLSKSQRSALHYIATYARGRKMNAQHTIAEILQRSAISQYKYDQAVQMIKSYARVALHFHPDRPDPNMKSVAEALLAQGLYKSQFETRLSNGSVSAFPGGERDLWEQKLFGGAYQREGVTNSERPKYGALNLMLHPDGPAPRFGSCYFLLSPKVSERCTFTYMDSHQGPPEKGNYDELDDILAALLTDAHRNEYALGEKNLSSLKLIDHLRFNLAKSFPDPSYREPKRNLDYYIEAQIHGDISLMDDVDMLVADPSFLHTSIGRTLEDLCLKYAIDLYWHRGFSLLAHEVPTDFRGPAMPSLAMRIARNSRVDASVIGVAAMDLRREPSRWIDRGSYKEVLQEFKLLWHVLVKYGKPLS</sequence>
<dbReference type="Pfam" id="PF12294">
    <property type="entry name" value="DUF3626"/>
    <property type="match status" value="1"/>
</dbReference>
<reference evidence="1 2" key="1">
    <citation type="submission" date="2022-05" db="EMBL/GenBank/DDBJ databases">
        <title>Genome Sequencing of Bee-Associated Microbes.</title>
        <authorList>
            <person name="Dunlap C."/>
        </authorList>
    </citation>
    <scope>NUCLEOTIDE SEQUENCE [LARGE SCALE GENOMIC DNA]</scope>
    <source>
        <strain evidence="1 2">NRRL B-04010</strain>
    </source>
</reference>
<evidence type="ECO:0000313" key="1">
    <source>
        <dbReference type="EMBL" id="MCY9761912.1"/>
    </source>
</evidence>
<protein>
    <submittedName>
        <fullName evidence="1">DUF3626 domain-containing protein</fullName>
    </submittedName>
</protein>
<gene>
    <name evidence="1" type="ORF">M5X12_15165</name>
</gene>